<evidence type="ECO:0000256" key="4">
    <source>
        <dbReference type="ARBA" id="ARBA00022679"/>
    </source>
</evidence>
<sequence length="370" mass="39646">MAQKILVINPGSTSTKVAIFCDNEVCFDAEVRHPREIIDKYSTVMDQKSFRTEQVLSLIDESLKEGQPDIVVGRGGLLRAIPGGPYLINDEMIADLESAKYGAHPCNLGAMIARDLAAKWGVPAMIMDPVVTDEMDPVAKITGFPEITRRSVFHALSQRGVARTVAAKLGIEYEKGKFIVAHLGGGVSIGAHRNGRVVDVVNALDGEGPFSPERSGSLPVLPVLELLASGKFSYDELRKKVTSGSGLLGLLGTNDLREVEARIVAGDEEAKLVFEALAYNLSKYISSFVPVLMKEDSAKKPVTAIILTGGGAKSLRLVNAVEDMVGSIANVHVITGLEEMEVMGRGGLAVLRNELVPAEYFAAVSSEKTK</sequence>
<evidence type="ECO:0000256" key="3">
    <source>
        <dbReference type="ARBA" id="ARBA00022490"/>
    </source>
</evidence>
<dbReference type="PANTHER" id="PTHR21060:SF3">
    <property type="entry name" value="BUTYRATE KINASE 2-RELATED"/>
    <property type="match status" value="1"/>
</dbReference>
<dbReference type="HAMAP" id="MF_00542">
    <property type="entry name" value="Butyrate_kinase"/>
    <property type="match status" value="1"/>
</dbReference>
<organism evidence="11 12">
    <name type="scientific">Maridesulfovibrio ferrireducens</name>
    <dbReference type="NCBI Taxonomy" id="246191"/>
    <lineage>
        <taxon>Bacteria</taxon>
        <taxon>Pseudomonadati</taxon>
        <taxon>Thermodesulfobacteriota</taxon>
        <taxon>Desulfovibrionia</taxon>
        <taxon>Desulfovibrionales</taxon>
        <taxon>Desulfovibrionaceae</taxon>
        <taxon>Maridesulfovibrio</taxon>
    </lineage>
</organism>
<keyword evidence="12" id="KW-1185">Reference proteome</keyword>
<dbReference type="PRINTS" id="PR00471">
    <property type="entry name" value="ACETATEKNASE"/>
</dbReference>
<dbReference type="AlphaFoldDB" id="A0A1G9BRR2"/>
<dbReference type="PANTHER" id="PTHR21060">
    <property type="entry name" value="ACETATE KINASE"/>
    <property type="match status" value="1"/>
</dbReference>
<proteinExistence type="inferred from homology"/>
<evidence type="ECO:0000256" key="9">
    <source>
        <dbReference type="HAMAP-Rule" id="MF_00542"/>
    </source>
</evidence>
<dbReference type="NCBIfam" id="TIGR02707">
    <property type="entry name" value="butyr_kinase"/>
    <property type="match status" value="1"/>
</dbReference>
<evidence type="ECO:0000256" key="6">
    <source>
        <dbReference type="ARBA" id="ARBA00022777"/>
    </source>
</evidence>
<dbReference type="STRING" id="246191.SAMN05660337_0397"/>
<dbReference type="PROSITE" id="PS01075">
    <property type="entry name" value="ACETATE_KINASE_1"/>
    <property type="match status" value="1"/>
</dbReference>
<evidence type="ECO:0000256" key="5">
    <source>
        <dbReference type="ARBA" id="ARBA00022741"/>
    </source>
</evidence>
<evidence type="ECO:0000256" key="1">
    <source>
        <dbReference type="ARBA" id="ARBA00004496"/>
    </source>
</evidence>
<dbReference type="Proteomes" id="UP000199053">
    <property type="component" value="Unassembled WGS sequence"/>
</dbReference>
<comment type="catalytic activity">
    <reaction evidence="8 9">
        <text>butanoate + ATP = butanoyl phosphate + ADP</text>
        <dbReference type="Rhea" id="RHEA:13585"/>
        <dbReference type="ChEBI" id="CHEBI:17968"/>
        <dbReference type="ChEBI" id="CHEBI:30616"/>
        <dbReference type="ChEBI" id="CHEBI:58079"/>
        <dbReference type="ChEBI" id="CHEBI:456216"/>
        <dbReference type="EC" id="2.7.2.7"/>
    </reaction>
</comment>
<keyword evidence="6 9" id="KW-0418">Kinase</keyword>
<dbReference type="EMBL" id="FNGA01000001">
    <property type="protein sequence ID" value="SDK42181.1"/>
    <property type="molecule type" value="Genomic_DNA"/>
</dbReference>
<dbReference type="PIRSF" id="PIRSF036458">
    <property type="entry name" value="Butyrate_kin"/>
    <property type="match status" value="1"/>
</dbReference>
<dbReference type="InterPro" id="IPR000890">
    <property type="entry name" value="Aliphatic_acid_kin_short-chain"/>
</dbReference>
<dbReference type="GO" id="GO:0047761">
    <property type="term" value="F:butyrate kinase activity"/>
    <property type="evidence" value="ECO:0007669"/>
    <property type="project" value="UniProtKB-UniRule"/>
</dbReference>
<evidence type="ECO:0000256" key="8">
    <source>
        <dbReference type="ARBA" id="ARBA00048596"/>
    </source>
</evidence>
<dbReference type="InterPro" id="IPR043129">
    <property type="entry name" value="ATPase_NBD"/>
</dbReference>
<accession>A0A1G9BRR2</accession>
<keyword evidence="7 9" id="KW-0067">ATP-binding</keyword>
<evidence type="ECO:0000256" key="10">
    <source>
        <dbReference type="RuleBase" id="RU003835"/>
    </source>
</evidence>
<keyword evidence="5 9" id="KW-0547">Nucleotide-binding</keyword>
<dbReference type="Pfam" id="PF00871">
    <property type="entry name" value="Acetate_kinase"/>
    <property type="match status" value="1"/>
</dbReference>
<comment type="subcellular location">
    <subcellularLocation>
        <location evidence="1 9">Cytoplasm</location>
    </subcellularLocation>
</comment>
<evidence type="ECO:0000256" key="2">
    <source>
        <dbReference type="ARBA" id="ARBA00008748"/>
    </source>
</evidence>
<dbReference type="Gene3D" id="3.30.420.40">
    <property type="match status" value="2"/>
</dbReference>
<keyword evidence="3 9" id="KW-0963">Cytoplasm</keyword>
<dbReference type="GO" id="GO:0006083">
    <property type="term" value="P:acetate metabolic process"/>
    <property type="evidence" value="ECO:0007669"/>
    <property type="project" value="TreeGrafter"/>
</dbReference>
<evidence type="ECO:0000313" key="11">
    <source>
        <dbReference type="EMBL" id="SDK42181.1"/>
    </source>
</evidence>
<dbReference type="OrthoDB" id="9771859at2"/>
<dbReference type="EC" id="2.7.2.7" evidence="9"/>
<keyword evidence="4 9" id="KW-0808">Transferase</keyword>
<dbReference type="GO" id="GO:0005524">
    <property type="term" value="F:ATP binding"/>
    <property type="evidence" value="ECO:0007669"/>
    <property type="project" value="UniProtKB-KW"/>
</dbReference>
<comment type="similarity">
    <text evidence="2 9 10">Belongs to the acetokinase family.</text>
</comment>
<dbReference type="GO" id="GO:0005737">
    <property type="term" value="C:cytoplasm"/>
    <property type="evidence" value="ECO:0007669"/>
    <property type="project" value="UniProtKB-SubCell"/>
</dbReference>
<name>A0A1G9BRR2_9BACT</name>
<dbReference type="InterPro" id="IPR023865">
    <property type="entry name" value="Aliphatic_acid_kinase_CS"/>
</dbReference>
<dbReference type="NCBIfam" id="NF002834">
    <property type="entry name" value="PRK03011.1-5"/>
    <property type="match status" value="1"/>
</dbReference>
<evidence type="ECO:0000313" key="12">
    <source>
        <dbReference type="Proteomes" id="UP000199053"/>
    </source>
</evidence>
<dbReference type="CDD" id="cd24011">
    <property type="entry name" value="ASKHA_NBD_BK"/>
    <property type="match status" value="1"/>
</dbReference>
<reference evidence="12" key="1">
    <citation type="submission" date="2016-10" db="EMBL/GenBank/DDBJ databases">
        <authorList>
            <person name="Varghese N."/>
            <person name="Submissions S."/>
        </authorList>
    </citation>
    <scope>NUCLEOTIDE SEQUENCE [LARGE SCALE GENOMIC DNA]</scope>
    <source>
        <strain evidence="12">DSM 16995</strain>
    </source>
</reference>
<dbReference type="SUPFAM" id="SSF53067">
    <property type="entry name" value="Actin-like ATPase domain"/>
    <property type="match status" value="2"/>
</dbReference>
<gene>
    <name evidence="9" type="primary">buk</name>
    <name evidence="11" type="ORF">SAMN05660337_0397</name>
</gene>
<dbReference type="RefSeq" id="WP_092157721.1">
    <property type="nucleotide sequence ID" value="NZ_FNGA01000001.1"/>
</dbReference>
<dbReference type="PROSITE" id="PS01076">
    <property type="entry name" value="ACETATE_KINASE_2"/>
    <property type="match status" value="1"/>
</dbReference>
<protein>
    <recommendedName>
        <fullName evidence="9">Probable butyrate kinase</fullName>
        <shortName evidence="9">BK</shortName>
        <ecNumber evidence="9">2.7.2.7</ecNumber>
    </recommendedName>
    <alternativeName>
        <fullName evidence="9">Branched-chain carboxylic acid kinase</fullName>
    </alternativeName>
</protein>
<dbReference type="InterPro" id="IPR011245">
    <property type="entry name" value="Butyrate_kin"/>
</dbReference>
<evidence type="ECO:0000256" key="7">
    <source>
        <dbReference type="ARBA" id="ARBA00022840"/>
    </source>
</evidence>
<dbReference type="GO" id="GO:0008776">
    <property type="term" value="F:acetate kinase activity"/>
    <property type="evidence" value="ECO:0007669"/>
    <property type="project" value="TreeGrafter"/>
</dbReference>